<organism evidence="1 2">
    <name type="scientific">Willisornis vidua</name>
    <name type="common">Xingu scale-backed antbird</name>
    <dbReference type="NCBI Taxonomy" id="1566151"/>
    <lineage>
        <taxon>Eukaryota</taxon>
        <taxon>Metazoa</taxon>
        <taxon>Chordata</taxon>
        <taxon>Craniata</taxon>
        <taxon>Vertebrata</taxon>
        <taxon>Euteleostomi</taxon>
        <taxon>Archelosauria</taxon>
        <taxon>Archosauria</taxon>
        <taxon>Dinosauria</taxon>
        <taxon>Saurischia</taxon>
        <taxon>Theropoda</taxon>
        <taxon>Coelurosauria</taxon>
        <taxon>Aves</taxon>
        <taxon>Neognathae</taxon>
        <taxon>Neoaves</taxon>
        <taxon>Telluraves</taxon>
        <taxon>Australaves</taxon>
        <taxon>Passeriformes</taxon>
        <taxon>Thamnophilidae</taxon>
        <taxon>Willisornis</taxon>
    </lineage>
</organism>
<proteinExistence type="predicted"/>
<accession>A0ABQ9D359</accession>
<protein>
    <submittedName>
        <fullName evidence="1">Rna-directed dna polymerase from mobile element jockey-like</fullName>
    </submittedName>
</protein>
<reference evidence="1" key="1">
    <citation type="submission" date="2019-10" db="EMBL/GenBank/DDBJ databases">
        <authorList>
            <person name="Soares A.E.R."/>
            <person name="Aleixo A."/>
            <person name="Schneider P."/>
            <person name="Miyaki C.Y."/>
            <person name="Schneider M.P."/>
            <person name="Mello C."/>
            <person name="Vasconcelos A.T.R."/>
        </authorList>
    </citation>
    <scope>NUCLEOTIDE SEQUENCE</scope>
    <source>
        <tissue evidence="1">Muscle</tissue>
    </source>
</reference>
<evidence type="ECO:0000313" key="2">
    <source>
        <dbReference type="Proteomes" id="UP001145742"/>
    </source>
</evidence>
<evidence type="ECO:0000313" key="1">
    <source>
        <dbReference type="EMBL" id="KAJ7414018.1"/>
    </source>
</evidence>
<comment type="caution">
    <text evidence="1">The sequence shown here is derived from an EMBL/GenBank/DDBJ whole genome shotgun (WGS) entry which is preliminary data.</text>
</comment>
<keyword evidence="2" id="KW-1185">Reference proteome</keyword>
<dbReference type="PANTHER" id="PTHR33332">
    <property type="entry name" value="REVERSE TRANSCRIPTASE DOMAIN-CONTAINING PROTEIN"/>
    <property type="match status" value="1"/>
</dbReference>
<name>A0ABQ9D359_9PASS</name>
<dbReference type="Proteomes" id="UP001145742">
    <property type="component" value="Unassembled WGS sequence"/>
</dbReference>
<dbReference type="EMBL" id="WHWB01034090">
    <property type="protein sequence ID" value="KAJ7414018.1"/>
    <property type="molecule type" value="Genomic_DNA"/>
</dbReference>
<gene>
    <name evidence="1" type="ORF">WISP_86748</name>
</gene>
<sequence length="174" mass="19510">MQDNQGISPSQHSFVKGRSFLANLISFCENMICLVDQGKAVYIVFLEFCKVLDTISHNILLEKLTSYGVDGCSHLHQLHCPSKKTKCWVLLLGQNCMQCYWLGGDWLENCLVEKNLGVLVDGWLNMSQQCAQSAKKANGSLACIRNSVATRTREAFIPLYSALVRLQLESCVQF</sequence>